<dbReference type="PROSITE" id="PS50927">
    <property type="entry name" value="BULB_LECTIN"/>
    <property type="match status" value="1"/>
</dbReference>
<keyword evidence="1" id="KW-0880">Kelch repeat</keyword>
<dbReference type="InterPro" id="IPR001480">
    <property type="entry name" value="Bulb-type_lectin_dom"/>
</dbReference>
<dbReference type="InterPro" id="IPR015915">
    <property type="entry name" value="Kelch-typ_b-propeller"/>
</dbReference>
<evidence type="ECO:0000256" key="2">
    <source>
        <dbReference type="ARBA" id="ARBA00022737"/>
    </source>
</evidence>
<evidence type="ECO:0000313" key="6">
    <source>
        <dbReference type="Proteomes" id="UP000439903"/>
    </source>
</evidence>
<protein>
    <submittedName>
        <fullName evidence="5">Galactose oxidase</fullName>
    </submittedName>
</protein>
<feature type="transmembrane region" description="Helical" evidence="3">
    <location>
        <begin position="6"/>
        <end position="25"/>
    </location>
</feature>
<sequence>MKSLYYILFFVIINSVYFLVICQNVPSPRRQQTSKLVGTRLYFFGGTISSTISANEVWYLDLSSSFNISKPPWHSDVAMPVGYNFGTSCLSPIDNSTVFLIGGRTWISNTNVYLNTASLYKFDSKISQWTTPTINNFNSSFETRNEMQAVVDNYGKIFIFGGISHGNDDNITSTAYNDMNILDITTMIWSTQTQPQSVLINVDYTATLLSSGLIVYIGGRRSSTANLNNISQVQIFDTKSYTWTTKSASGSIIASRADHSAVLTQDGNIIIYGGSTYNSSKINYVFSDIAVLNTNSWTWSVPSVSGTSAPPLSQHSAALYKNYMILTFGATSATNLYTNNIYILNIQNYTWVTTFNIPSTTNPAKQTQSNGNSSTDQANNSSSNLYIGIGVGAGVVILAVLGFFIYKNRHKENFIVTSGTSKDDCFREAHMSTVYTPGIPPPEIYAQTPMY</sequence>
<comment type="caution">
    <text evidence="5">The sequence shown here is derived from an EMBL/GenBank/DDBJ whole genome shotgun (WGS) entry which is preliminary data.</text>
</comment>
<name>A0A8H4B071_GIGMA</name>
<dbReference type="SUPFAM" id="SSF117281">
    <property type="entry name" value="Kelch motif"/>
    <property type="match status" value="2"/>
</dbReference>
<dbReference type="PANTHER" id="PTHR46093:SF18">
    <property type="entry name" value="FIBRONECTIN TYPE-III DOMAIN-CONTAINING PROTEIN"/>
    <property type="match status" value="1"/>
</dbReference>
<evidence type="ECO:0000256" key="1">
    <source>
        <dbReference type="ARBA" id="ARBA00022441"/>
    </source>
</evidence>
<keyword evidence="3" id="KW-0812">Transmembrane</keyword>
<keyword evidence="6" id="KW-1185">Reference proteome</keyword>
<dbReference type="Gene3D" id="2.120.10.80">
    <property type="entry name" value="Kelch-type beta propeller"/>
    <property type="match status" value="2"/>
</dbReference>
<dbReference type="PANTHER" id="PTHR46093">
    <property type="entry name" value="ACYL-COA-BINDING DOMAIN-CONTAINING PROTEIN 5"/>
    <property type="match status" value="1"/>
</dbReference>
<evidence type="ECO:0000256" key="3">
    <source>
        <dbReference type="SAM" id="Phobius"/>
    </source>
</evidence>
<dbReference type="AlphaFoldDB" id="A0A8H4B071"/>
<feature type="transmembrane region" description="Helical" evidence="3">
    <location>
        <begin position="385"/>
        <end position="406"/>
    </location>
</feature>
<dbReference type="Pfam" id="PF24681">
    <property type="entry name" value="Kelch_KLHDC2_KLHL20_DRC7"/>
    <property type="match status" value="1"/>
</dbReference>
<organism evidence="5 6">
    <name type="scientific">Gigaspora margarita</name>
    <dbReference type="NCBI Taxonomy" id="4874"/>
    <lineage>
        <taxon>Eukaryota</taxon>
        <taxon>Fungi</taxon>
        <taxon>Fungi incertae sedis</taxon>
        <taxon>Mucoromycota</taxon>
        <taxon>Glomeromycotina</taxon>
        <taxon>Glomeromycetes</taxon>
        <taxon>Diversisporales</taxon>
        <taxon>Gigasporaceae</taxon>
        <taxon>Gigaspora</taxon>
    </lineage>
</organism>
<evidence type="ECO:0000259" key="4">
    <source>
        <dbReference type="PROSITE" id="PS50927"/>
    </source>
</evidence>
<keyword evidence="3" id="KW-1133">Transmembrane helix</keyword>
<dbReference type="Proteomes" id="UP000439903">
    <property type="component" value="Unassembled WGS sequence"/>
</dbReference>
<evidence type="ECO:0000313" key="5">
    <source>
        <dbReference type="EMBL" id="KAF0549485.1"/>
    </source>
</evidence>
<feature type="domain" description="Bulb-type lectin" evidence="4">
    <location>
        <begin position="135"/>
        <end position="284"/>
    </location>
</feature>
<keyword evidence="3" id="KW-0472">Membrane</keyword>
<accession>A0A8H4B071</accession>
<proteinExistence type="predicted"/>
<dbReference type="EMBL" id="WTPW01000090">
    <property type="protein sequence ID" value="KAF0549485.1"/>
    <property type="molecule type" value="Genomic_DNA"/>
</dbReference>
<gene>
    <name evidence="5" type="ORF">F8M41_025217</name>
</gene>
<reference evidence="5 6" key="1">
    <citation type="journal article" date="2019" name="Environ. Microbiol.">
        <title>At the nexus of three kingdoms: the genome of the mycorrhizal fungus Gigaspora margarita provides insights into plant, endobacterial and fungal interactions.</title>
        <authorList>
            <person name="Venice F."/>
            <person name="Ghignone S."/>
            <person name="Salvioli di Fossalunga A."/>
            <person name="Amselem J."/>
            <person name="Novero M."/>
            <person name="Xianan X."/>
            <person name="Sedzielewska Toro K."/>
            <person name="Morin E."/>
            <person name="Lipzen A."/>
            <person name="Grigoriev I.V."/>
            <person name="Henrissat B."/>
            <person name="Martin F.M."/>
            <person name="Bonfante P."/>
        </authorList>
    </citation>
    <scope>NUCLEOTIDE SEQUENCE [LARGE SCALE GENOMIC DNA]</scope>
    <source>
        <strain evidence="5 6">BEG34</strain>
    </source>
</reference>
<keyword evidence="2" id="KW-0677">Repeat</keyword>
<dbReference type="OrthoDB" id="432528at2759"/>